<dbReference type="OrthoDB" id="118609at2"/>
<dbReference type="InterPro" id="IPR009593">
    <property type="entry name" value="DUF1203"/>
</dbReference>
<dbReference type="Proteomes" id="UP000199110">
    <property type="component" value="Unassembled WGS sequence"/>
</dbReference>
<gene>
    <name evidence="1" type="ORF">SAMN04488095_0932</name>
</gene>
<protein>
    <recommendedName>
        <fullName evidence="3">DUF1203 domain-containing protein</fullName>
    </recommendedName>
</protein>
<dbReference type="STRING" id="390807.SAMN04488095_0932"/>
<dbReference type="Pfam" id="PF06718">
    <property type="entry name" value="DUF1203"/>
    <property type="match status" value="1"/>
</dbReference>
<evidence type="ECO:0000313" key="2">
    <source>
        <dbReference type="Proteomes" id="UP000199110"/>
    </source>
</evidence>
<evidence type="ECO:0008006" key="3">
    <source>
        <dbReference type="Google" id="ProtNLM"/>
    </source>
</evidence>
<proteinExistence type="predicted"/>
<reference evidence="1 2" key="1">
    <citation type="submission" date="2016-10" db="EMBL/GenBank/DDBJ databases">
        <authorList>
            <person name="de Groot N.N."/>
        </authorList>
    </citation>
    <scope>NUCLEOTIDE SEQUENCE [LARGE SCALE GENOMIC DNA]</scope>
    <source>
        <strain evidence="1 2">DSM 19073</strain>
    </source>
</reference>
<accession>A0A1I3IEM1</accession>
<keyword evidence="2" id="KW-1185">Reference proteome</keyword>
<dbReference type="EMBL" id="FORA01000001">
    <property type="protein sequence ID" value="SFI46309.1"/>
    <property type="molecule type" value="Genomic_DNA"/>
</dbReference>
<evidence type="ECO:0000313" key="1">
    <source>
        <dbReference type="EMBL" id="SFI46309.1"/>
    </source>
</evidence>
<name>A0A1I3IEM1_9RHOB</name>
<dbReference type="AlphaFoldDB" id="A0A1I3IEM1"/>
<dbReference type="RefSeq" id="WP_092777546.1">
    <property type="nucleotide sequence ID" value="NZ_FORA01000001.1"/>
</dbReference>
<sequence length="161" mass="17434">MTFLAMDQTFVDHIRAGGANANGQPAERAISKGTGTPCRSCLSNVPEGEEMLICAARPFATLHPYAETGPIFLCARPCKPWAGAGLPPILHESPDYLIKAYGSDERIRYGTGEVLGRDVLAHAVAQRLADPDNVFVDVRSARNNCFLTRMRGPGQNLPVIR</sequence>
<dbReference type="PIRSF" id="PIRSF034110">
    <property type="entry name" value="DUF1203"/>
    <property type="match status" value="1"/>
</dbReference>
<organism evidence="1 2">
    <name type="scientific">Jannaschia pohangensis</name>
    <dbReference type="NCBI Taxonomy" id="390807"/>
    <lineage>
        <taxon>Bacteria</taxon>
        <taxon>Pseudomonadati</taxon>
        <taxon>Pseudomonadota</taxon>
        <taxon>Alphaproteobacteria</taxon>
        <taxon>Rhodobacterales</taxon>
        <taxon>Roseobacteraceae</taxon>
        <taxon>Jannaschia</taxon>
    </lineage>
</organism>